<dbReference type="InterPro" id="IPR058006">
    <property type="entry name" value="1.05"/>
</dbReference>
<dbReference type="Proteomes" id="UP000241664">
    <property type="component" value="Segment"/>
</dbReference>
<evidence type="ECO:0000313" key="2">
    <source>
        <dbReference type="Proteomes" id="UP000241664"/>
    </source>
</evidence>
<evidence type="ECO:0000313" key="1">
    <source>
        <dbReference type="EMBL" id="SOO46639.1"/>
    </source>
</evidence>
<organism evidence="1 2">
    <name type="scientific">Yersinia phage fPS-86</name>
    <dbReference type="NCBI Taxonomy" id="2052757"/>
    <lineage>
        <taxon>Viruses</taxon>
        <taxon>Duplodnaviria</taxon>
        <taxon>Heunggongvirae</taxon>
        <taxon>Uroviricota</taxon>
        <taxon>Caudoviricetes</taxon>
        <taxon>Autographivirales</taxon>
        <taxon>Autotranscriptaviridae</taxon>
        <taxon>Studiervirinae</taxon>
        <taxon>Helsettvirus</taxon>
        <taxon>Helsettvirus fPS9</taxon>
    </lineage>
</organism>
<proteinExistence type="predicted"/>
<gene>
    <name evidence="1" type="primary">g003</name>
</gene>
<accession>A0A2D0PDU2</accession>
<dbReference type="Pfam" id="PF25755">
    <property type="entry name" value="Phage_T3_1_05"/>
    <property type="match status" value="1"/>
</dbReference>
<name>A0A2D0PDU2_9CAUD</name>
<dbReference type="EMBL" id="LT961842">
    <property type="protein sequence ID" value="SOO46639.1"/>
    <property type="molecule type" value="Genomic_DNA"/>
</dbReference>
<protein>
    <submittedName>
        <fullName evidence="1">Uncharacterized protein</fullName>
    </submittedName>
</protein>
<sequence>MVTLSALVTTSWYRTGKNNELDDRYILTQYHTDGSRKEFEYLKTDIVGRIEKYLHD</sequence>
<reference evidence="2" key="1">
    <citation type="submission" date="2017-10" db="EMBL/GenBank/DDBJ databases">
        <authorList>
            <person name="Skurnik M."/>
        </authorList>
    </citation>
    <scope>NUCLEOTIDE SEQUENCE [LARGE SCALE GENOMIC DNA]</scope>
</reference>